<dbReference type="OrthoDB" id="9922773at2759"/>
<keyword evidence="3" id="KW-0862">Zinc</keyword>
<evidence type="ECO:0000256" key="1">
    <source>
        <dbReference type="ARBA" id="ARBA00022723"/>
    </source>
</evidence>
<evidence type="ECO:0000313" key="5">
    <source>
        <dbReference type="EMBL" id="OCH91448.1"/>
    </source>
</evidence>
<dbReference type="EMBL" id="KV722385">
    <property type="protein sequence ID" value="OCH91448.1"/>
    <property type="molecule type" value="Genomic_DNA"/>
</dbReference>
<keyword evidence="1" id="KW-0479">Metal-binding</keyword>
<accession>A0A8E2AW48</accession>
<evidence type="ECO:0000259" key="4">
    <source>
        <dbReference type="Pfam" id="PF01753"/>
    </source>
</evidence>
<organism evidence="5 6">
    <name type="scientific">Obba rivulosa</name>
    <dbReference type="NCBI Taxonomy" id="1052685"/>
    <lineage>
        <taxon>Eukaryota</taxon>
        <taxon>Fungi</taxon>
        <taxon>Dikarya</taxon>
        <taxon>Basidiomycota</taxon>
        <taxon>Agaricomycotina</taxon>
        <taxon>Agaricomycetes</taxon>
        <taxon>Polyporales</taxon>
        <taxon>Gelatoporiaceae</taxon>
        <taxon>Obba</taxon>
    </lineage>
</organism>
<dbReference type="SUPFAM" id="SSF144232">
    <property type="entry name" value="HIT/MYND zinc finger-like"/>
    <property type="match status" value="1"/>
</dbReference>
<evidence type="ECO:0000256" key="2">
    <source>
        <dbReference type="ARBA" id="ARBA00022771"/>
    </source>
</evidence>
<proteinExistence type="predicted"/>
<dbReference type="Gene3D" id="6.10.140.2220">
    <property type="match status" value="1"/>
</dbReference>
<reference evidence="5 6" key="1">
    <citation type="submission" date="2016-07" db="EMBL/GenBank/DDBJ databases">
        <title>Draft genome of the white-rot fungus Obba rivulosa 3A-2.</title>
        <authorList>
            <consortium name="DOE Joint Genome Institute"/>
            <person name="Miettinen O."/>
            <person name="Riley R."/>
            <person name="Acob R."/>
            <person name="Barry K."/>
            <person name="Cullen D."/>
            <person name="De Vries R."/>
            <person name="Hainaut M."/>
            <person name="Hatakka A."/>
            <person name="Henrissat B."/>
            <person name="Hilden K."/>
            <person name="Kuo R."/>
            <person name="Labutti K."/>
            <person name="Lipzen A."/>
            <person name="Makela M.R."/>
            <person name="Sandor L."/>
            <person name="Spatafora J.W."/>
            <person name="Grigoriev I.V."/>
            <person name="Hibbett D.S."/>
        </authorList>
    </citation>
    <scope>NUCLEOTIDE SEQUENCE [LARGE SCALE GENOMIC DNA]</scope>
    <source>
        <strain evidence="5 6">3A-2</strain>
    </source>
</reference>
<evidence type="ECO:0000313" key="6">
    <source>
        <dbReference type="Proteomes" id="UP000250043"/>
    </source>
</evidence>
<keyword evidence="6" id="KW-1185">Reference proteome</keyword>
<gene>
    <name evidence="5" type="ORF">OBBRIDRAFT_886968</name>
</gene>
<dbReference type="GO" id="GO:0008270">
    <property type="term" value="F:zinc ion binding"/>
    <property type="evidence" value="ECO:0007669"/>
    <property type="project" value="UniProtKB-KW"/>
</dbReference>
<dbReference type="Pfam" id="PF01753">
    <property type="entry name" value="zf-MYND"/>
    <property type="match status" value="1"/>
</dbReference>
<dbReference type="AlphaFoldDB" id="A0A8E2AW48"/>
<dbReference type="Proteomes" id="UP000250043">
    <property type="component" value="Unassembled WGS sequence"/>
</dbReference>
<keyword evidence="2" id="KW-0863">Zinc-finger</keyword>
<feature type="domain" description="MYND-type" evidence="4">
    <location>
        <begin position="19"/>
        <end position="39"/>
    </location>
</feature>
<protein>
    <recommendedName>
        <fullName evidence="4">MYND-type domain-containing protein</fullName>
    </recommendedName>
</protein>
<sequence length="212" mass="24510">MSSAKSSSKDRDNDYPDRFVRYCSRACQKAAWPTHKQRCHTGADFQALLDEDEEAKAINRAFSQWLACWRNTLHTVAISALNLANSLPDKLATHFVFLEMERRPNPPSVLQSFRMLHGEVMSRDDFVEVLRKEDCTQDEIDDWRNDDRGDHTVHIAIKFGTFMRFLWFSLRGLGRWRNVDKATADKLAANWVHALMGSIEMGSHRIRNGNII</sequence>
<name>A0A8E2AW48_9APHY</name>
<dbReference type="InterPro" id="IPR002893">
    <property type="entry name" value="Znf_MYND"/>
</dbReference>
<evidence type="ECO:0000256" key="3">
    <source>
        <dbReference type="ARBA" id="ARBA00022833"/>
    </source>
</evidence>